<gene>
    <name evidence="1" type="ORF">F8M41_020047</name>
</gene>
<organism evidence="1 2">
    <name type="scientific">Gigaspora margarita</name>
    <dbReference type="NCBI Taxonomy" id="4874"/>
    <lineage>
        <taxon>Eukaryota</taxon>
        <taxon>Fungi</taxon>
        <taxon>Fungi incertae sedis</taxon>
        <taxon>Mucoromycota</taxon>
        <taxon>Glomeromycotina</taxon>
        <taxon>Glomeromycetes</taxon>
        <taxon>Diversisporales</taxon>
        <taxon>Gigasporaceae</taxon>
        <taxon>Gigaspora</taxon>
    </lineage>
</organism>
<reference evidence="1 2" key="1">
    <citation type="journal article" date="2019" name="Environ. Microbiol.">
        <title>At the nexus of three kingdoms: the genome of the mycorrhizal fungus Gigaspora margarita provides insights into plant, endobacterial and fungal interactions.</title>
        <authorList>
            <person name="Venice F."/>
            <person name="Ghignone S."/>
            <person name="Salvioli di Fossalunga A."/>
            <person name="Amselem J."/>
            <person name="Novero M."/>
            <person name="Xianan X."/>
            <person name="Sedzielewska Toro K."/>
            <person name="Morin E."/>
            <person name="Lipzen A."/>
            <person name="Grigoriev I.V."/>
            <person name="Henrissat B."/>
            <person name="Martin F.M."/>
            <person name="Bonfante P."/>
        </authorList>
    </citation>
    <scope>NUCLEOTIDE SEQUENCE [LARGE SCALE GENOMIC DNA]</scope>
    <source>
        <strain evidence="1 2">BEG34</strain>
    </source>
</reference>
<sequence length="110" mass="12365">MTKIRSYYLSNSDKELQFYGKNLNNGELSESINTLMVTYDLLETLDDNTNNGKTNKSEYLKDLTLNIAGSVDLTLTEFLVSGDAIFSLKPITTNRARDIGNMIYDPIELA</sequence>
<evidence type="ECO:0000313" key="1">
    <source>
        <dbReference type="EMBL" id="KAF0501366.1"/>
    </source>
</evidence>
<keyword evidence="2" id="KW-1185">Reference proteome</keyword>
<dbReference type="Proteomes" id="UP000439903">
    <property type="component" value="Unassembled WGS sequence"/>
</dbReference>
<evidence type="ECO:0000313" key="2">
    <source>
        <dbReference type="Proteomes" id="UP000439903"/>
    </source>
</evidence>
<dbReference type="EMBL" id="WTPW01000539">
    <property type="protein sequence ID" value="KAF0501366.1"/>
    <property type="molecule type" value="Genomic_DNA"/>
</dbReference>
<dbReference type="OrthoDB" id="2436897at2759"/>
<accession>A0A8H4EK21</accession>
<comment type="caution">
    <text evidence="1">The sequence shown here is derived from an EMBL/GenBank/DDBJ whole genome shotgun (WGS) entry which is preliminary data.</text>
</comment>
<name>A0A8H4EK21_GIGMA</name>
<dbReference type="AlphaFoldDB" id="A0A8H4EK21"/>
<protein>
    <submittedName>
        <fullName evidence="1">Uncharacterized protein</fullName>
    </submittedName>
</protein>
<proteinExistence type="predicted"/>